<dbReference type="Proteomes" id="UP000013827">
    <property type="component" value="Unassembled WGS sequence"/>
</dbReference>
<name>A0A0D3KE10_EMIH1</name>
<evidence type="ECO:0000313" key="2">
    <source>
        <dbReference type="EnsemblProtists" id="EOD33995"/>
    </source>
</evidence>
<proteinExistence type="predicted"/>
<dbReference type="EnsemblProtists" id="EOD33995">
    <property type="protein sequence ID" value="EOD33995"/>
    <property type="gene ID" value="EMIHUDRAFT_447079"/>
</dbReference>
<reference evidence="3" key="1">
    <citation type="journal article" date="2013" name="Nature">
        <title>Pan genome of the phytoplankton Emiliania underpins its global distribution.</title>
        <authorList>
            <person name="Read B.A."/>
            <person name="Kegel J."/>
            <person name="Klute M.J."/>
            <person name="Kuo A."/>
            <person name="Lefebvre S.C."/>
            <person name="Maumus F."/>
            <person name="Mayer C."/>
            <person name="Miller J."/>
            <person name="Monier A."/>
            <person name="Salamov A."/>
            <person name="Young J."/>
            <person name="Aguilar M."/>
            <person name="Claverie J.M."/>
            <person name="Frickenhaus S."/>
            <person name="Gonzalez K."/>
            <person name="Herman E.K."/>
            <person name="Lin Y.C."/>
            <person name="Napier J."/>
            <person name="Ogata H."/>
            <person name="Sarno A.F."/>
            <person name="Shmutz J."/>
            <person name="Schroeder D."/>
            <person name="de Vargas C."/>
            <person name="Verret F."/>
            <person name="von Dassow P."/>
            <person name="Valentin K."/>
            <person name="Van de Peer Y."/>
            <person name="Wheeler G."/>
            <person name="Dacks J.B."/>
            <person name="Delwiche C.F."/>
            <person name="Dyhrman S.T."/>
            <person name="Glockner G."/>
            <person name="John U."/>
            <person name="Richards T."/>
            <person name="Worden A.Z."/>
            <person name="Zhang X."/>
            <person name="Grigoriev I.V."/>
            <person name="Allen A.E."/>
            <person name="Bidle K."/>
            <person name="Borodovsky M."/>
            <person name="Bowler C."/>
            <person name="Brownlee C."/>
            <person name="Cock J.M."/>
            <person name="Elias M."/>
            <person name="Gladyshev V.N."/>
            <person name="Groth M."/>
            <person name="Guda C."/>
            <person name="Hadaegh A."/>
            <person name="Iglesias-Rodriguez M.D."/>
            <person name="Jenkins J."/>
            <person name="Jones B.M."/>
            <person name="Lawson T."/>
            <person name="Leese F."/>
            <person name="Lindquist E."/>
            <person name="Lobanov A."/>
            <person name="Lomsadze A."/>
            <person name="Malik S.B."/>
            <person name="Marsh M.E."/>
            <person name="Mackinder L."/>
            <person name="Mock T."/>
            <person name="Mueller-Roeber B."/>
            <person name="Pagarete A."/>
            <person name="Parker M."/>
            <person name="Probert I."/>
            <person name="Quesneville H."/>
            <person name="Raines C."/>
            <person name="Rensing S.A."/>
            <person name="Riano-Pachon D.M."/>
            <person name="Richier S."/>
            <person name="Rokitta S."/>
            <person name="Shiraiwa Y."/>
            <person name="Soanes D.M."/>
            <person name="van der Giezen M."/>
            <person name="Wahlund T.M."/>
            <person name="Williams B."/>
            <person name="Wilson W."/>
            <person name="Wolfe G."/>
            <person name="Wurch L.L."/>
        </authorList>
    </citation>
    <scope>NUCLEOTIDE SEQUENCE</scope>
</reference>
<sequence>MSKGSKKKPGPAPKSEQRAKAEPVPGDEATSKAEQQSAAELEACFMKALEKRMGGLEMTEDNVRKVLLAMSPEEQRALAEEGEALKRELLQNEEHADEAKKFRAEVNKNAEARGLPTEADGEHLTKGVLAFLNAEGDEASGPVPTLRLLIMLASSPYLAKLALADAAAGGQTGEAPPGRAREARAEPADIDALEQALAGLEVDGFAPDQRAGRPPFVRRNLTLLCGHLHRERLPESLVLRDSTKRAQGAAAGRASKLSEMLFRYALQNRWVKPALAATEVQALLTNGLWDGSEAAKRRMAERMAEAGLKLPRLK</sequence>
<dbReference type="PaxDb" id="2903-EOD33995"/>
<organism evidence="2 3">
    <name type="scientific">Emiliania huxleyi (strain CCMP1516)</name>
    <dbReference type="NCBI Taxonomy" id="280463"/>
    <lineage>
        <taxon>Eukaryota</taxon>
        <taxon>Haptista</taxon>
        <taxon>Haptophyta</taxon>
        <taxon>Prymnesiophyceae</taxon>
        <taxon>Isochrysidales</taxon>
        <taxon>Noelaerhabdaceae</taxon>
        <taxon>Emiliania</taxon>
    </lineage>
</organism>
<evidence type="ECO:0000256" key="1">
    <source>
        <dbReference type="SAM" id="MobiDB-lite"/>
    </source>
</evidence>
<feature type="region of interest" description="Disordered" evidence="1">
    <location>
        <begin position="1"/>
        <end position="38"/>
    </location>
</feature>
<protein>
    <submittedName>
        <fullName evidence="2">Uncharacterized protein</fullName>
    </submittedName>
</protein>
<evidence type="ECO:0000313" key="3">
    <source>
        <dbReference type="Proteomes" id="UP000013827"/>
    </source>
</evidence>
<dbReference type="RefSeq" id="XP_005786424.1">
    <property type="nucleotide sequence ID" value="XM_005786367.1"/>
</dbReference>
<accession>A0A0D3KE10</accession>
<dbReference type="KEGG" id="ehx:EMIHUDRAFT_447079"/>
<keyword evidence="3" id="KW-1185">Reference proteome</keyword>
<dbReference type="HOGENOM" id="CLU_048207_0_0_1"/>
<reference evidence="2" key="2">
    <citation type="submission" date="2024-10" db="UniProtKB">
        <authorList>
            <consortium name="EnsemblProtists"/>
        </authorList>
    </citation>
    <scope>IDENTIFICATION</scope>
</reference>
<dbReference type="AlphaFoldDB" id="A0A0D3KE10"/>
<dbReference type="GeneID" id="17279269"/>